<organism evidence="3 4">
    <name type="scientific">Desulfonema limicola</name>
    <dbReference type="NCBI Taxonomy" id="45656"/>
    <lineage>
        <taxon>Bacteria</taxon>
        <taxon>Pseudomonadati</taxon>
        <taxon>Thermodesulfobacteriota</taxon>
        <taxon>Desulfobacteria</taxon>
        <taxon>Desulfobacterales</taxon>
        <taxon>Desulfococcaceae</taxon>
        <taxon>Desulfonema</taxon>
    </lineage>
</organism>
<dbReference type="InterPro" id="IPR036291">
    <property type="entry name" value="NAD(P)-bd_dom_sf"/>
</dbReference>
<dbReference type="SUPFAM" id="SSF51735">
    <property type="entry name" value="NAD(P)-binding Rossmann-fold domains"/>
    <property type="match status" value="1"/>
</dbReference>
<dbReference type="Proteomes" id="UP000663720">
    <property type="component" value="Chromosome"/>
</dbReference>
<evidence type="ECO:0000256" key="1">
    <source>
        <dbReference type="SAM" id="Phobius"/>
    </source>
</evidence>
<evidence type="ECO:0000259" key="2">
    <source>
        <dbReference type="Pfam" id="PF02254"/>
    </source>
</evidence>
<dbReference type="EMBL" id="CP061799">
    <property type="protein sequence ID" value="QTA80681.1"/>
    <property type="molecule type" value="Genomic_DNA"/>
</dbReference>
<evidence type="ECO:0000313" key="4">
    <source>
        <dbReference type="Proteomes" id="UP000663720"/>
    </source>
</evidence>
<feature type="transmembrane region" description="Helical" evidence="1">
    <location>
        <begin position="52"/>
        <end position="77"/>
    </location>
</feature>
<dbReference type="AlphaFoldDB" id="A0A975GGT7"/>
<dbReference type="Pfam" id="PF02254">
    <property type="entry name" value="TrkA_N"/>
    <property type="match status" value="1"/>
</dbReference>
<dbReference type="PANTHER" id="PTHR43833:SF11">
    <property type="entry name" value="VOLTAGE-GATED POTASSIUM CHANNEL KCH"/>
    <property type="match status" value="1"/>
</dbReference>
<keyword evidence="1" id="KW-1133">Transmembrane helix</keyword>
<accession>A0A975GGT7</accession>
<evidence type="ECO:0000313" key="3">
    <source>
        <dbReference type="EMBL" id="QTA80681.1"/>
    </source>
</evidence>
<dbReference type="PANTHER" id="PTHR43833">
    <property type="entry name" value="POTASSIUM CHANNEL PROTEIN 2-RELATED-RELATED"/>
    <property type="match status" value="1"/>
</dbReference>
<protein>
    <submittedName>
        <fullName evidence="3">Regulator of K+ conductance N-terminal domain-containing protein</fullName>
    </submittedName>
</protein>
<dbReference type="GO" id="GO:0006813">
    <property type="term" value="P:potassium ion transport"/>
    <property type="evidence" value="ECO:0007669"/>
    <property type="project" value="InterPro"/>
</dbReference>
<dbReference type="InterPro" id="IPR003148">
    <property type="entry name" value="RCK_N"/>
</dbReference>
<keyword evidence="1" id="KW-0812">Transmembrane</keyword>
<keyword evidence="1" id="KW-0472">Membrane</keyword>
<keyword evidence="4" id="KW-1185">Reference proteome</keyword>
<reference evidence="3" key="1">
    <citation type="journal article" date="2021" name="Microb. Physiol.">
        <title>Proteogenomic Insights into the Physiology of Marine, Sulfate-Reducing, Filamentous Desulfonema limicola and Desulfonema magnum.</title>
        <authorList>
            <person name="Schnaars V."/>
            <person name="Wohlbrand L."/>
            <person name="Scheve S."/>
            <person name="Hinrichs C."/>
            <person name="Reinhardt R."/>
            <person name="Rabus R."/>
        </authorList>
    </citation>
    <scope>NUCLEOTIDE SEQUENCE</scope>
    <source>
        <strain evidence="3">5ac10</strain>
    </source>
</reference>
<feature type="domain" description="RCK N-terminal" evidence="2">
    <location>
        <begin position="92"/>
        <end position="176"/>
    </location>
</feature>
<dbReference type="InterPro" id="IPR050721">
    <property type="entry name" value="Trk_Ktr_HKT_K-transport"/>
</dbReference>
<proteinExistence type="predicted"/>
<name>A0A975GGT7_9BACT</name>
<dbReference type="KEGG" id="dli:dnl_29920"/>
<gene>
    <name evidence="3" type="ORF">dnl_29920</name>
</gene>
<dbReference type="Gene3D" id="3.40.50.720">
    <property type="entry name" value="NAD(P)-binding Rossmann-like Domain"/>
    <property type="match status" value="2"/>
</dbReference>
<sequence length="400" mass="45548">MTLWAVSVLIIFIIGMICFPLEYDDLSLLESFYYTLRLFILEHDVPKFPKSYFLIFIYFFAPLVSLSVLWTATMYLFRFSPLLKTRWQSNHIIVCGVGRTGKLLASTFKEKGISVVGIDSGKPESFDGWSGRQRIPMIYGDFLSWAVLKKAGASNARAIVFASGDDLLNLEGVVNAYGWLRTDRGDVRLLWAHISSEKLAQTARMALKTDGLVGIRFFDTYHIAAIKMIDQYFNYDMRKGVNEVTIMGFGKFGRDLTEVLIRGCQPDENFKIRIVDIKDRQKEIHELLRYTGVSRDIEFLKSNIQDLEMSDQEDKAFFLCTDDDIGNLATALMLTHNIKGTHVCVRMARWPMPAIEDHLKEKNGITFVNINDLVVEGVTDLPGIFEPAKESDLKRTGQNT</sequence>